<evidence type="ECO:0008006" key="2">
    <source>
        <dbReference type="Google" id="ProtNLM"/>
    </source>
</evidence>
<name>A0A1W6QXF7_KLEPN</name>
<organism evidence="1">
    <name type="scientific">Klebsiella pneumoniae</name>
    <dbReference type="NCBI Taxonomy" id="573"/>
    <lineage>
        <taxon>Bacteria</taxon>
        <taxon>Pseudomonadati</taxon>
        <taxon>Pseudomonadota</taxon>
        <taxon>Gammaproteobacteria</taxon>
        <taxon>Enterobacterales</taxon>
        <taxon>Enterobacteriaceae</taxon>
        <taxon>Klebsiella/Raoultella group</taxon>
        <taxon>Klebsiella</taxon>
        <taxon>Klebsiella pneumoniae complex</taxon>
    </lineage>
</organism>
<geneLocation type="plasmid" evidence="1">
    <name>pCRKP-59-KPC</name>
</geneLocation>
<evidence type="ECO:0000313" key="1">
    <source>
        <dbReference type="EMBL" id="ARO45993.1"/>
    </source>
</evidence>
<dbReference type="EMBL" id="KX928752">
    <property type="protein sequence ID" value="ARO45993.1"/>
    <property type="molecule type" value="Genomic_DNA"/>
</dbReference>
<proteinExistence type="predicted"/>
<dbReference type="InterPro" id="IPR018880">
    <property type="entry name" value="Phage_P4_Ash"/>
</dbReference>
<accession>A0A1W6QXF7</accession>
<dbReference type="Pfam" id="PF10554">
    <property type="entry name" value="Phage_ASH"/>
    <property type="match status" value="1"/>
</dbReference>
<dbReference type="AlphaFoldDB" id="A0A1W6QXF7"/>
<reference evidence="1" key="1">
    <citation type="submission" date="2016-09" db="EMBL/GenBank/DDBJ databases">
        <title>Molecular epidemiology of clinical carbapenem-resistant Enterobacteriaceae (CRE) strains in China.</title>
        <authorList>
            <person name="Zhang R."/>
            <person name="Liu L."/>
            <person name="Li R."/>
            <person name="Dong N."/>
            <person name="Zhou H."/>
            <person name="Chan E.W."/>
            <person name="Fang Y."/>
            <person name="Li Y."/>
            <person name="Liao K."/>
            <person name="Chen S."/>
        </authorList>
    </citation>
    <scope>NUCLEOTIDE SEQUENCE</scope>
    <source>
        <strain evidence="1">CRKP-59-KPC</strain>
        <plasmid evidence="1">pCRKP-59-KPC</plasmid>
    </source>
</reference>
<sequence>MVVLAGLPKGRPVPFCAGSSNPVSATAIEIGTSRGSSLN</sequence>
<protein>
    <recommendedName>
        <fullName evidence="2">Ash family protein</fullName>
    </recommendedName>
</protein>
<keyword evidence="1" id="KW-0614">Plasmid</keyword>
<dbReference type="RefSeq" id="WP_001396852.1">
    <property type="nucleotide sequence ID" value="NZ_JASOLE010000020.1"/>
</dbReference>